<dbReference type="GO" id="GO:0003714">
    <property type="term" value="F:transcription corepressor activity"/>
    <property type="evidence" value="ECO:0007669"/>
    <property type="project" value="InterPro"/>
</dbReference>
<dbReference type="PROSITE" id="PS51477">
    <property type="entry name" value="PAH"/>
    <property type="match status" value="1"/>
</dbReference>
<dbReference type="InterPro" id="IPR003822">
    <property type="entry name" value="PAH"/>
</dbReference>
<dbReference type="Pfam" id="PF02671">
    <property type="entry name" value="PAH"/>
    <property type="match status" value="1"/>
</dbReference>
<name>A0A8H7S3R8_9FUNG</name>
<dbReference type="FunFam" id="1.20.1160.11:FF:000001">
    <property type="entry name" value="Paired amphipathic helix protein Sin3"/>
    <property type="match status" value="1"/>
</dbReference>
<dbReference type="EMBL" id="JAEPRB010000124">
    <property type="protein sequence ID" value="KAG2220933.1"/>
    <property type="molecule type" value="Genomic_DNA"/>
</dbReference>
<keyword evidence="3 4" id="KW-0539">Nucleus</keyword>
<dbReference type="GO" id="GO:0000122">
    <property type="term" value="P:negative regulation of transcription by RNA polymerase II"/>
    <property type="evidence" value="ECO:0007669"/>
    <property type="project" value="TreeGrafter"/>
</dbReference>
<evidence type="ECO:0000256" key="5">
    <source>
        <dbReference type="SAM" id="MobiDB-lite"/>
    </source>
</evidence>
<feature type="non-terminal residue" evidence="6">
    <location>
        <position position="138"/>
    </location>
</feature>
<evidence type="ECO:0000256" key="4">
    <source>
        <dbReference type="PROSITE-ProRule" id="PRU00810"/>
    </source>
</evidence>
<dbReference type="PANTHER" id="PTHR12346:SF0">
    <property type="entry name" value="SIN3A, ISOFORM G"/>
    <property type="match status" value="1"/>
</dbReference>
<evidence type="ECO:0008006" key="8">
    <source>
        <dbReference type="Google" id="ProtNLM"/>
    </source>
</evidence>
<dbReference type="SUPFAM" id="SSF47762">
    <property type="entry name" value="PAH2 domain"/>
    <property type="match status" value="1"/>
</dbReference>
<comment type="caution">
    <text evidence="6">The sequence shown here is derived from an EMBL/GenBank/DDBJ whole genome shotgun (WGS) entry which is preliminary data.</text>
</comment>
<dbReference type="InterPro" id="IPR036600">
    <property type="entry name" value="PAH_sf"/>
</dbReference>
<keyword evidence="7" id="KW-1185">Reference proteome</keyword>
<evidence type="ECO:0000256" key="1">
    <source>
        <dbReference type="ARBA" id="ARBA00004123"/>
    </source>
</evidence>
<dbReference type="Proteomes" id="UP000646827">
    <property type="component" value="Unassembled WGS sequence"/>
</dbReference>
<comment type="subcellular location">
    <subcellularLocation>
        <location evidence="1 4">Nucleus</location>
    </subcellularLocation>
</comment>
<evidence type="ECO:0000256" key="2">
    <source>
        <dbReference type="ARBA" id="ARBA00022491"/>
    </source>
</evidence>
<accession>A0A8H7S3R8</accession>
<feature type="region of interest" description="Disordered" evidence="5">
    <location>
        <begin position="89"/>
        <end position="138"/>
    </location>
</feature>
<dbReference type="InterPro" id="IPR039774">
    <property type="entry name" value="Sin3-like"/>
</dbReference>
<protein>
    <recommendedName>
        <fullName evidence="8">Paired amphipathic helix protein Sin3a</fullName>
    </recommendedName>
</protein>
<dbReference type="PANTHER" id="PTHR12346">
    <property type="entry name" value="SIN3B-RELATED"/>
    <property type="match status" value="1"/>
</dbReference>
<evidence type="ECO:0000256" key="3">
    <source>
        <dbReference type="ARBA" id="ARBA00023242"/>
    </source>
</evidence>
<gene>
    <name evidence="6" type="ORF">INT45_010686</name>
</gene>
<dbReference type="OrthoDB" id="10265969at2759"/>
<evidence type="ECO:0000313" key="7">
    <source>
        <dbReference type="Proteomes" id="UP000646827"/>
    </source>
</evidence>
<sequence>NNTNNNNTGGYRPLNVRDALTYLDQVKVQFSAHPDVYNQFLDIMKDFKSQAIDTPGVIERVSILFNGHPELISGFNTFLPPGYRIECSSDPNEPDIIKVTTPSGITHKRTSRPAGNTPNTVVPPPPPPSMQQQRREQE</sequence>
<proteinExistence type="predicted"/>
<dbReference type="AlphaFoldDB" id="A0A8H7S3R8"/>
<reference evidence="6 7" key="1">
    <citation type="submission" date="2020-12" db="EMBL/GenBank/DDBJ databases">
        <title>Metabolic potential, ecology and presence of endohyphal bacteria is reflected in genomic diversity of Mucoromycotina.</title>
        <authorList>
            <person name="Muszewska A."/>
            <person name="Okrasinska A."/>
            <person name="Steczkiewicz K."/>
            <person name="Drgas O."/>
            <person name="Orlowska M."/>
            <person name="Perlinska-Lenart U."/>
            <person name="Aleksandrzak-Piekarczyk T."/>
            <person name="Szatraj K."/>
            <person name="Zielenkiewicz U."/>
            <person name="Pilsyk S."/>
            <person name="Malc E."/>
            <person name="Mieczkowski P."/>
            <person name="Kruszewska J.S."/>
            <person name="Biernat P."/>
            <person name="Pawlowska J."/>
        </authorList>
    </citation>
    <scope>NUCLEOTIDE SEQUENCE [LARGE SCALE GENOMIC DNA]</scope>
    <source>
        <strain evidence="6 7">CBS 142.35</strain>
    </source>
</reference>
<feature type="non-terminal residue" evidence="6">
    <location>
        <position position="1"/>
    </location>
</feature>
<organism evidence="6 7">
    <name type="scientific">Circinella minor</name>
    <dbReference type="NCBI Taxonomy" id="1195481"/>
    <lineage>
        <taxon>Eukaryota</taxon>
        <taxon>Fungi</taxon>
        <taxon>Fungi incertae sedis</taxon>
        <taxon>Mucoromycota</taxon>
        <taxon>Mucoromycotina</taxon>
        <taxon>Mucoromycetes</taxon>
        <taxon>Mucorales</taxon>
        <taxon>Lichtheimiaceae</taxon>
        <taxon>Circinella</taxon>
    </lineage>
</organism>
<evidence type="ECO:0000313" key="6">
    <source>
        <dbReference type="EMBL" id="KAG2220933.1"/>
    </source>
</evidence>
<dbReference type="GO" id="GO:0070822">
    <property type="term" value="C:Sin3-type complex"/>
    <property type="evidence" value="ECO:0007669"/>
    <property type="project" value="TreeGrafter"/>
</dbReference>
<dbReference type="Gene3D" id="1.20.1160.11">
    <property type="entry name" value="Paired amphipathic helix"/>
    <property type="match status" value="1"/>
</dbReference>
<keyword evidence="2" id="KW-0678">Repressor</keyword>